<proteinExistence type="predicted"/>
<dbReference type="PANTHER" id="PTHR46191">
    <property type="match status" value="1"/>
</dbReference>
<evidence type="ECO:0000313" key="3">
    <source>
        <dbReference type="Proteomes" id="UP000183788"/>
    </source>
</evidence>
<dbReference type="OrthoDB" id="3669651at2"/>
<gene>
    <name evidence="1" type="ORF">SAMN05661012_05066</name>
    <name evidence="2" type="ORF">SR876_18915</name>
</gene>
<evidence type="ECO:0000313" key="2">
    <source>
        <dbReference type="EMBL" id="WQG86993.1"/>
    </source>
</evidence>
<evidence type="ECO:0000313" key="4">
    <source>
        <dbReference type="Proteomes" id="UP001326715"/>
    </source>
</evidence>
<dbReference type="EMBL" id="CP140154">
    <property type="protein sequence ID" value="WQG86993.1"/>
    <property type="molecule type" value="Genomic_DNA"/>
</dbReference>
<dbReference type="SFLD" id="SFLDS00003">
    <property type="entry name" value="Haloacid_Dehalogenase"/>
    <property type="match status" value="1"/>
</dbReference>
<dbReference type="Proteomes" id="UP001326715">
    <property type="component" value="Chromosome"/>
</dbReference>
<dbReference type="AlphaFoldDB" id="A0A1K1SAG7"/>
<dbReference type="NCBIfam" id="TIGR01549">
    <property type="entry name" value="HAD-SF-IA-v1"/>
    <property type="match status" value="1"/>
</dbReference>
<dbReference type="Gene3D" id="1.10.150.400">
    <property type="match status" value="1"/>
</dbReference>
<dbReference type="RefSeq" id="WP_072364086.1">
    <property type="nucleotide sequence ID" value="NZ_CP139972.1"/>
</dbReference>
<dbReference type="EMBL" id="FPIZ01000019">
    <property type="protein sequence ID" value="SFW81218.1"/>
    <property type="molecule type" value="Genomic_DNA"/>
</dbReference>
<dbReference type="InterPro" id="IPR006439">
    <property type="entry name" value="HAD-SF_hydro_IA"/>
</dbReference>
<dbReference type="PANTHER" id="PTHR46191:SF2">
    <property type="entry name" value="HALOACID DEHALOGENASE-LIKE HYDROLASE DOMAIN-CONTAINING PROTEIN 3"/>
    <property type="match status" value="1"/>
</dbReference>
<dbReference type="InterPro" id="IPR036412">
    <property type="entry name" value="HAD-like_sf"/>
</dbReference>
<dbReference type="InterPro" id="IPR051828">
    <property type="entry name" value="HAD-like_hydrolase_domain"/>
</dbReference>
<dbReference type="Proteomes" id="UP000183788">
    <property type="component" value="Unassembled WGS sequence"/>
</dbReference>
<dbReference type="Pfam" id="PF00702">
    <property type="entry name" value="Hydrolase"/>
    <property type="match status" value="1"/>
</dbReference>
<sequence>MIAIENIRHISLDVWMTLIRSNPAYKQLRAEGFRKYFRLSEHSPATVEAAIREVDVLVNNMNEVTGRNVHTFEIYLLCLHKLGRDVKGITAEQLTGCYATLEELWTQYPPVPLYNNLNTLFANIRATGRTISLLSNTGFIQGAALRSIMERFGWAQYFSFQLYSDETGHSKPAPQFFAQLLEKARYLHGAVLSPAQIWHLGDNPLADVEGASNAGMSASLTTFDKQPLDQLLQLAAFDHAK</sequence>
<organism evidence="1 3">
    <name type="scientific">Chitinophaga sancti</name>
    <dbReference type="NCBI Taxonomy" id="1004"/>
    <lineage>
        <taxon>Bacteria</taxon>
        <taxon>Pseudomonadati</taxon>
        <taxon>Bacteroidota</taxon>
        <taxon>Chitinophagia</taxon>
        <taxon>Chitinophagales</taxon>
        <taxon>Chitinophagaceae</taxon>
        <taxon>Chitinophaga</taxon>
    </lineage>
</organism>
<keyword evidence="4" id="KW-1185">Reference proteome</keyword>
<protein>
    <submittedName>
        <fullName evidence="2">HAD family hydrolase</fullName>
    </submittedName>
    <submittedName>
        <fullName evidence="1">Putative hydrolase of the HAD superfamily</fullName>
    </submittedName>
</protein>
<keyword evidence="1" id="KW-0378">Hydrolase</keyword>
<accession>A0A1K1SAG7</accession>
<evidence type="ECO:0000313" key="1">
    <source>
        <dbReference type="EMBL" id="SFW81218.1"/>
    </source>
</evidence>
<dbReference type="Gene3D" id="3.40.50.1000">
    <property type="entry name" value="HAD superfamily/HAD-like"/>
    <property type="match status" value="1"/>
</dbReference>
<dbReference type="SFLD" id="SFLDG01129">
    <property type="entry name" value="C1.5:_HAD__Beta-PGM__Phosphata"/>
    <property type="match status" value="1"/>
</dbReference>
<dbReference type="InterPro" id="IPR023214">
    <property type="entry name" value="HAD_sf"/>
</dbReference>
<reference evidence="2 4" key="2">
    <citation type="submission" date="2023-11" db="EMBL/GenBank/DDBJ databases">
        <title>MicrobeMod: A computational toolkit for identifying prokaryotic methylation and restriction-modification with nanopore sequencing.</title>
        <authorList>
            <person name="Crits-Christoph A."/>
            <person name="Kang S.C."/>
            <person name="Lee H."/>
            <person name="Ostrov N."/>
        </authorList>
    </citation>
    <scope>NUCLEOTIDE SEQUENCE [LARGE SCALE GENOMIC DNA]</scope>
    <source>
        <strain evidence="2 4">ATCC 23090</strain>
    </source>
</reference>
<name>A0A1K1SAG7_9BACT</name>
<dbReference type="SUPFAM" id="SSF56784">
    <property type="entry name" value="HAD-like"/>
    <property type="match status" value="1"/>
</dbReference>
<dbReference type="GO" id="GO:0016787">
    <property type="term" value="F:hydrolase activity"/>
    <property type="evidence" value="ECO:0007669"/>
    <property type="project" value="UniProtKB-KW"/>
</dbReference>
<dbReference type="STRING" id="1004.SAMN05661012_05066"/>
<reference evidence="1 3" key="1">
    <citation type="submission" date="2016-11" db="EMBL/GenBank/DDBJ databases">
        <authorList>
            <person name="Jaros S."/>
            <person name="Januszkiewicz K."/>
            <person name="Wedrychowicz H."/>
        </authorList>
    </citation>
    <scope>NUCLEOTIDE SEQUENCE [LARGE SCALE GENOMIC DNA]</scope>
    <source>
        <strain evidence="1 3">DSM 784</strain>
    </source>
</reference>